<feature type="region of interest" description="Disordered" evidence="1">
    <location>
        <begin position="390"/>
        <end position="440"/>
    </location>
</feature>
<feature type="compositionally biased region" description="Polar residues" evidence="1">
    <location>
        <begin position="297"/>
        <end position="308"/>
    </location>
</feature>
<evidence type="ECO:0000313" key="3">
    <source>
        <dbReference type="Proteomes" id="UP001283341"/>
    </source>
</evidence>
<feature type="compositionally biased region" description="Basic and acidic residues" evidence="1">
    <location>
        <begin position="345"/>
        <end position="357"/>
    </location>
</feature>
<feature type="compositionally biased region" description="Basic and acidic residues" evidence="1">
    <location>
        <begin position="48"/>
        <end position="60"/>
    </location>
</feature>
<gene>
    <name evidence="2" type="ORF">B0H66DRAFT_535939</name>
</gene>
<feature type="compositionally biased region" description="Acidic residues" evidence="1">
    <location>
        <begin position="331"/>
        <end position="344"/>
    </location>
</feature>
<feature type="compositionally biased region" description="Basic and acidic residues" evidence="1">
    <location>
        <begin position="311"/>
        <end position="322"/>
    </location>
</feature>
<feature type="compositionally biased region" description="Low complexity" evidence="1">
    <location>
        <begin position="412"/>
        <end position="432"/>
    </location>
</feature>
<dbReference type="AlphaFoldDB" id="A0AAE0M1X7"/>
<dbReference type="Proteomes" id="UP001283341">
    <property type="component" value="Unassembled WGS sequence"/>
</dbReference>
<keyword evidence="3" id="KW-1185">Reference proteome</keyword>
<feature type="region of interest" description="Disordered" evidence="1">
    <location>
        <begin position="257"/>
        <end position="370"/>
    </location>
</feature>
<comment type="caution">
    <text evidence="2">The sequence shown here is derived from an EMBL/GenBank/DDBJ whole genome shotgun (WGS) entry which is preliminary data.</text>
</comment>
<dbReference type="EMBL" id="JAUEDM010000006">
    <property type="protein sequence ID" value="KAK3315049.1"/>
    <property type="molecule type" value="Genomic_DNA"/>
</dbReference>
<feature type="compositionally biased region" description="Basic and acidic residues" evidence="1">
    <location>
        <begin position="132"/>
        <end position="150"/>
    </location>
</feature>
<feature type="region of interest" description="Disordered" evidence="1">
    <location>
        <begin position="1"/>
        <end position="161"/>
    </location>
</feature>
<sequence length="440" mass="48316">MAYHGDQAPTATAAAPRPYDPRSGAALIHGTGGRGGRPSKPSQQHRRQLPESHFDPDELRHRLHLVLADQRAHAERKRRTRAEGAGQTSTATSSSSAEATAIAPKTGATTIITDININNKNNDDPNGTTANPRRDGGARQRSHDGGRRPESLPTAKEQTPADLITELRRSKSSARRKSSKLTLSVVDGNAEYHHVPKEAAKQFTRTTTQENMRNANIREGENLVHQMSKRALKVHKENEKATVPLAPGELNRALRNTQAQRERALDQERERENKSSHTFQGEIARILPAGHQRHHSNSAAARRNSTGSVDGFERSAVAEHNRRSLIQMEPVMDDSEEDVTPPEEEVQKVPPHEHRVDWSQSDESGRRQPKLLLSPLLRKADSWWALRGRLGSKGAASQDEKEAGSPPHESGSKTAASAVAPATATTPKSPKAGFFAKFKR</sequence>
<accession>A0AAE0M1X7</accession>
<name>A0AAE0M1X7_9PEZI</name>
<protein>
    <submittedName>
        <fullName evidence="2">Uncharacterized protein</fullName>
    </submittedName>
</protein>
<reference evidence="2" key="2">
    <citation type="submission" date="2023-06" db="EMBL/GenBank/DDBJ databases">
        <authorList>
            <consortium name="Lawrence Berkeley National Laboratory"/>
            <person name="Haridas S."/>
            <person name="Hensen N."/>
            <person name="Bonometti L."/>
            <person name="Westerberg I."/>
            <person name="Brannstrom I.O."/>
            <person name="Guillou S."/>
            <person name="Cros-Aarteil S."/>
            <person name="Calhoun S."/>
            <person name="Kuo A."/>
            <person name="Mondo S."/>
            <person name="Pangilinan J."/>
            <person name="Riley R."/>
            <person name="Labutti K."/>
            <person name="Andreopoulos B."/>
            <person name="Lipzen A."/>
            <person name="Chen C."/>
            <person name="Yanf M."/>
            <person name="Daum C."/>
            <person name="Ng V."/>
            <person name="Clum A."/>
            <person name="Steindorff A."/>
            <person name="Ohm R."/>
            <person name="Martin F."/>
            <person name="Silar P."/>
            <person name="Natvig D."/>
            <person name="Lalanne C."/>
            <person name="Gautier V."/>
            <person name="Ament-Velasquez S.L."/>
            <person name="Kruys A."/>
            <person name="Hutchinson M.I."/>
            <person name="Powell A.J."/>
            <person name="Barry K."/>
            <person name="Miller A.N."/>
            <person name="Grigoriev I.V."/>
            <person name="Debuchy R."/>
            <person name="Gladieux P."/>
            <person name="Thoren M.H."/>
            <person name="Johannesson H."/>
        </authorList>
    </citation>
    <scope>NUCLEOTIDE SEQUENCE</scope>
    <source>
        <strain evidence="2">CBS 118394</strain>
    </source>
</reference>
<feature type="compositionally biased region" description="Basic and acidic residues" evidence="1">
    <location>
        <begin position="260"/>
        <end position="275"/>
    </location>
</feature>
<reference evidence="2" key="1">
    <citation type="journal article" date="2023" name="Mol. Phylogenet. Evol.">
        <title>Genome-scale phylogeny and comparative genomics of the fungal order Sordariales.</title>
        <authorList>
            <person name="Hensen N."/>
            <person name="Bonometti L."/>
            <person name="Westerberg I."/>
            <person name="Brannstrom I.O."/>
            <person name="Guillou S."/>
            <person name="Cros-Aarteil S."/>
            <person name="Calhoun S."/>
            <person name="Haridas S."/>
            <person name="Kuo A."/>
            <person name="Mondo S."/>
            <person name="Pangilinan J."/>
            <person name="Riley R."/>
            <person name="LaButti K."/>
            <person name="Andreopoulos B."/>
            <person name="Lipzen A."/>
            <person name="Chen C."/>
            <person name="Yan M."/>
            <person name="Daum C."/>
            <person name="Ng V."/>
            <person name="Clum A."/>
            <person name="Steindorff A."/>
            <person name="Ohm R.A."/>
            <person name="Martin F."/>
            <person name="Silar P."/>
            <person name="Natvig D.O."/>
            <person name="Lalanne C."/>
            <person name="Gautier V."/>
            <person name="Ament-Velasquez S.L."/>
            <person name="Kruys A."/>
            <person name="Hutchinson M.I."/>
            <person name="Powell A.J."/>
            <person name="Barry K."/>
            <person name="Miller A.N."/>
            <person name="Grigoriev I.V."/>
            <person name="Debuchy R."/>
            <person name="Gladieux P."/>
            <person name="Hiltunen Thoren M."/>
            <person name="Johannesson H."/>
        </authorList>
    </citation>
    <scope>NUCLEOTIDE SEQUENCE</scope>
    <source>
        <strain evidence="2">CBS 118394</strain>
    </source>
</reference>
<feature type="compositionally biased region" description="Low complexity" evidence="1">
    <location>
        <begin position="83"/>
        <end position="129"/>
    </location>
</feature>
<evidence type="ECO:0000313" key="2">
    <source>
        <dbReference type="EMBL" id="KAK3315049.1"/>
    </source>
</evidence>
<proteinExistence type="predicted"/>
<evidence type="ECO:0000256" key="1">
    <source>
        <dbReference type="SAM" id="MobiDB-lite"/>
    </source>
</evidence>
<organism evidence="2 3">
    <name type="scientific">Apodospora peruviana</name>
    <dbReference type="NCBI Taxonomy" id="516989"/>
    <lineage>
        <taxon>Eukaryota</taxon>
        <taxon>Fungi</taxon>
        <taxon>Dikarya</taxon>
        <taxon>Ascomycota</taxon>
        <taxon>Pezizomycotina</taxon>
        <taxon>Sordariomycetes</taxon>
        <taxon>Sordariomycetidae</taxon>
        <taxon>Sordariales</taxon>
        <taxon>Lasiosphaeriaceae</taxon>
        <taxon>Apodospora</taxon>
    </lineage>
</organism>